<feature type="compositionally biased region" description="Polar residues" evidence="1">
    <location>
        <begin position="234"/>
        <end position="251"/>
    </location>
</feature>
<dbReference type="RefSeq" id="WP_413273342.1">
    <property type="nucleotide sequence ID" value="NZ_JBHFNQ010000201.1"/>
</dbReference>
<keyword evidence="4" id="KW-1185">Reference proteome</keyword>
<dbReference type="InterPro" id="IPR032793">
    <property type="entry name" value="RE_EcoO109IR"/>
</dbReference>
<keyword evidence="3" id="KW-0255">Endonuclease</keyword>
<keyword evidence="3" id="KW-0540">Nuclease</keyword>
<gene>
    <name evidence="3" type="ORF">ACE1CC_26055</name>
</gene>
<dbReference type="SUPFAM" id="SSF52980">
    <property type="entry name" value="Restriction endonuclease-like"/>
    <property type="match status" value="1"/>
</dbReference>
<dbReference type="Proteomes" id="UP001576774">
    <property type="component" value="Unassembled WGS sequence"/>
</dbReference>
<feature type="domain" description="Type II restriction endonuclease EcoO109IR" evidence="2">
    <location>
        <begin position="28"/>
        <end position="207"/>
    </location>
</feature>
<comment type="caution">
    <text evidence="3">The sequence shown here is derived from an EMBL/GenBank/DDBJ whole genome shotgun (WGS) entry which is preliminary data.</text>
</comment>
<evidence type="ECO:0000313" key="4">
    <source>
        <dbReference type="Proteomes" id="UP001576774"/>
    </source>
</evidence>
<sequence length="290" mass="33450">MIPDNKRTEILDKFKAFFRDEIINNHRKNTLKLKRLQEFKINPFLWFYLAKYLTGDTSPVSIAKILIYPRVLGTSITTTFGTAMQKFISTVLEGFGSTTPGIDIEFVDQIDFTKKYCQLKSGPDSINRDDVTTIKNHFREARNRARTNNLKISSDDFVFCTVYGERSEMNSFISELSRDYTVYMGKEFWYRLTGEEAFYNRLINAIIEIVDEMDMPSIVEKVIEDLSKEISSKVTTSNLNQSQTPKLQQSQDKTKMETVNKLRQFGLGDEQIAEALGLTLDEVKQVDSQD</sequence>
<keyword evidence="3" id="KW-0378">Hydrolase</keyword>
<dbReference type="GO" id="GO:0004519">
    <property type="term" value="F:endonuclease activity"/>
    <property type="evidence" value="ECO:0007669"/>
    <property type="project" value="UniProtKB-KW"/>
</dbReference>
<evidence type="ECO:0000259" key="2">
    <source>
        <dbReference type="Pfam" id="PF14511"/>
    </source>
</evidence>
<feature type="region of interest" description="Disordered" evidence="1">
    <location>
        <begin position="234"/>
        <end position="253"/>
    </location>
</feature>
<dbReference type="InterPro" id="IPR011335">
    <property type="entry name" value="Restrct_endonuc-II-like"/>
</dbReference>
<evidence type="ECO:0000313" key="3">
    <source>
        <dbReference type="EMBL" id="MFB2880325.1"/>
    </source>
</evidence>
<dbReference type="Pfam" id="PF14511">
    <property type="entry name" value="RE_EcoO109I"/>
    <property type="match status" value="1"/>
</dbReference>
<dbReference type="CDD" id="cd22346">
    <property type="entry name" value="PDDEXK_nuclease"/>
    <property type="match status" value="1"/>
</dbReference>
<organism evidence="3 4">
    <name type="scientific">Floridaenema aerugineum BLCC-F46</name>
    <dbReference type="NCBI Taxonomy" id="3153654"/>
    <lineage>
        <taxon>Bacteria</taxon>
        <taxon>Bacillati</taxon>
        <taxon>Cyanobacteriota</taxon>
        <taxon>Cyanophyceae</taxon>
        <taxon>Oscillatoriophycideae</taxon>
        <taxon>Aerosakkonematales</taxon>
        <taxon>Aerosakkonemataceae</taxon>
        <taxon>Floridanema</taxon>
        <taxon>Floridanema aerugineum</taxon>
    </lineage>
</organism>
<name>A0ABV4XC00_9CYAN</name>
<protein>
    <submittedName>
        <fullName evidence="3">PmeII family type II restriction endonuclease</fullName>
    </submittedName>
</protein>
<reference evidence="3 4" key="1">
    <citation type="submission" date="2024-09" db="EMBL/GenBank/DDBJ databases">
        <title>Floridaenema gen nov. (Aerosakkonemataceae, Aerosakkonematales ord. nov., Cyanobacteria) from benthic tropical and subtropical fresh waters, with the description of four new species.</title>
        <authorList>
            <person name="Moretto J.A."/>
            <person name="Berthold D.E."/>
            <person name="Lefler F.W."/>
            <person name="Huang I.-S."/>
            <person name="Laughinghouse H. IV."/>
        </authorList>
    </citation>
    <scope>NUCLEOTIDE SEQUENCE [LARGE SCALE GENOMIC DNA]</scope>
    <source>
        <strain evidence="3 4">BLCC-F46</strain>
    </source>
</reference>
<accession>A0ABV4XC00</accession>
<dbReference type="EMBL" id="JBHFNQ010000201">
    <property type="protein sequence ID" value="MFB2880325.1"/>
    <property type="molecule type" value="Genomic_DNA"/>
</dbReference>
<evidence type="ECO:0000256" key="1">
    <source>
        <dbReference type="SAM" id="MobiDB-lite"/>
    </source>
</evidence>
<proteinExistence type="predicted"/>